<dbReference type="InterPro" id="IPR018851">
    <property type="entry name" value="Borealin_N"/>
</dbReference>
<comment type="caution">
    <text evidence="13">The sequence shown here is derived from an EMBL/GenBank/DDBJ whole genome shotgun (WGS) entry which is preliminary data.</text>
</comment>
<dbReference type="InterPro" id="IPR046466">
    <property type="entry name" value="Borealin_C"/>
</dbReference>
<evidence type="ECO:0000313" key="14">
    <source>
        <dbReference type="Proteomes" id="UP001519460"/>
    </source>
</evidence>
<evidence type="ECO:0000256" key="2">
    <source>
        <dbReference type="ARBA" id="ARBA00004584"/>
    </source>
</evidence>
<keyword evidence="4" id="KW-0158">Chromosome</keyword>
<dbReference type="Pfam" id="PF10444">
    <property type="entry name" value="Nbl1_Borealin_N"/>
    <property type="match status" value="1"/>
</dbReference>
<comment type="similarity">
    <text evidence="3">Belongs to the borealin family.</text>
</comment>
<evidence type="ECO:0000259" key="11">
    <source>
        <dbReference type="Pfam" id="PF10444"/>
    </source>
</evidence>
<keyword evidence="7" id="KW-0539">Nucleus</keyword>
<dbReference type="GO" id="GO:0005634">
    <property type="term" value="C:nucleus"/>
    <property type="evidence" value="ECO:0007669"/>
    <property type="project" value="UniProtKB-SubCell"/>
</dbReference>
<dbReference type="AlphaFoldDB" id="A0ABD0M335"/>
<evidence type="ECO:0000313" key="13">
    <source>
        <dbReference type="EMBL" id="KAK7505617.1"/>
    </source>
</evidence>
<evidence type="ECO:0008006" key="15">
    <source>
        <dbReference type="Google" id="ProtNLM"/>
    </source>
</evidence>
<dbReference type="EMBL" id="JACVVK020000009">
    <property type="protein sequence ID" value="KAK7505617.1"/>
    <property type="molecule type" value="Genomic_DNA"/>
</dbReference>
<protein>
    <recommendedName>
        <fullName evidence="15">Borealin N-terminal domain-containing protein</fullName>
    </recommendedName>
</protein>
<evidence type="ECO:0000259" key="12">
    <source>
        <dbReference type="Pfam" id="PF10512"/>
    </source>
</evidence>
<gene>
    <name evidence="13" type="ORF">BaRGS_00002888</name>
</gene>
<proteinExistence type="inferred from homology"/>
<keyword evidence="6" id="KW-0498">Mitosis</keyword>
<keyword evidence="14" id="KW-1185">Reference proteome</keyword>
<feature type="region of interest" description="Disordered" evidence="10">
    <location>
        <begin position="124"/>
        <end position="152"/>
    </location>
</feature>
<dbReference type="GO" id="GO:0051301">
    <property type="term" value="P:cell division"/>
    <property type="evidence" value="ECO:0007669"/>
    <property type="project" value="UniProtKB-KW"/>
</dbReference>
<feature type="domain" description="Borealin C-terminal" evidence="12">
    <location>
        <begin position="161"/>
        <end position="218"/>
    </location>
</feature>
<dbReference type="PANTHER" id="PTHR16040">
    <property type="entry name" value="AUSTRALIN, ISOFORM A-RELATED"/>
    <property type="match status" value="1"/>
</dbReference>
<evidence type="ECO:0000256" key="6">
    <source>
        <dbReference type="ARBA" id="ARBA00022776"/>
    </source>
</evidence>
<feature type="region of interest" description="Disordered" evidence="10">
    <location>
        <begin position="1"/>
        <end position="28"/>
    </location>
</feature>
<feature type="domain" description="Borealin N-terminal" evidence="11">
    <location>
        <begin position="35"/>
        <end position="89"/>
    </location>
</feature>
<evidence type="ECO:0000256" key="5">
    <source>
        <dbReference type="ARBA" id="ARBA00022618"/>
    </source>
</evidence>
<dbReference type="Proteomes" id="UP001519460">
    <property type="component" value="Unassembled WGS sequence"/>
</dbReference>
<evidence type="ECO:0000256" key="3">
    <source>
        <dbReference type="ARBA" id="ARBA00009914"/>
    </source>
</evidence>
<reference evidence="13 14" key="1">
    <citation type="journal article" date="2023" name="Sci. Data">
        <title>Genome assembly of the Korean intertidal mud-creeper Batillaria attramentaria.</title>
        <authorList>
            <person name="Patra A.K."/>
            <person name="Ho P.T."/>
            <person name="Jun S."/>
            <person name="Lee S.J."/>
            <person name="Kim Y."/>
            <person name="Won Y.J."/>
        </authorList>
    </citation>
    <scope>NUCLEOTIDE SEQUENCE [LARGE SCALE GENOMIC DNA]</scope>
    <source>
        <strain evidence="13">Wonlab-2016</strain>
    </source>
</reference>
<comment type="subcellular location">
    <subcellularLocation>
        <location evidence="2">Chromosome</location>
        <location evidence="2">Centromere</location>
    </subcellularLocation>
    <subcellularLocation>
        <location evidence="1">Nucleus</location>
    </subcellularLocation>
</comment>
<dbReference type="Pfam" id="PF10512">
    <property type="entry name" value="Borealin"/>
    <property type="match status" value="1"/>
</dbReference>
<accession>A0ABD0M335</accession>
<sequence length="271" mass="30229">MPRKRATRVNKRAKPKMPDGEVGADLEQEERQQRLDAFLKDFDMEVQNRLQNIEKEKIRLQHLIEKEINLQLSIIPLEVRNMNIMDFVAAGGTVDAALTKLNGEDSFVEPELETIREDFMASRTGMEKTSRKGKGAAKGKMPPPSAALSTVKKTSEFADYRSRFQTPSTRRLPAVWDTPAITPKFDINLPFTPGVARAPKNGERLMSLAGSPVDISTTQKVSRTVRQTRIREEEEDIDGALQLVAAEVPDVAKTDIRKILSLFAAAKNAAT</sequence>
<evidence type="ECO:0000256" key="8">
    <source>
        <dbReference type="ARBA" id="ARBA00023306"/>
    </source>
</evidence>
<keyword evidence="8" id="KW-0131">Cell cycle</keyword>
<evidence type="ECO:0000256" key="1">
    <source>
        <dbReference type="ARBA" id="ARBA00004123"/>
    </source>
</evidence>
<evidence type="ECO:0000256" key="4">
    <source>
        <dbReference type="ARBA" id="ARBA00022454"/>
    </source>
</evidence>
<evidence type="ECO:0000256" key="10">
    <source>
        <dbReference type="SAM" id="MobiDB-lite"/>
    </source>
</evidence>
<evidence type="ECO:0000256" key="9">
    <source>
        <dbReference type="ARBA" id="ARBA00023328"/>
    </source>
</evidence>
<evidence type="ECO:0000256" key="7">
    <source>
        <dbReference type="ARBA" id="ARBA00023242"/>
    </source>
</evidence>
<dbReference type="InterPro" id="IPR018867">
    <property type="entry name" value="Cell_div_borealin"/>
</dbReference>
<dbReference type="PANTHER" id="PTHR16040:SF7">
    <property type="entry name" value="AUSTRALIN, ISOFORM A-RELATED"/>
    <property type="match status" value="1"/>
</dbReference>
<feature type="compositionally biased region" description="Basic residues" evidence="10">
    <location>
        <begin position="1"/>
        <end position="15"/>
    </location>
</feature>
<keyword evidence="5" id="KW-0132">Cell division</keyword>
<keyword evidence="9" id="KW-0137">Centromere</keyword>
<name>A0ABD0M335_9CAEN</name>
<dbReference type="GO" id="GO:0000775">
    <property type="term" value="C:chromosome, centromeric region"/>
    <property type="evidence" value="ECO:0007669"/>
    <property type="project" value="UniProtKB-SubCell"/>
</dbReference>
<dbReference type="Gene3D" id="6.10.250.1900">
    <property type="match status" value="1"/>
</dbReference>
<organism evidence="13 14">
    <name type="scientific">Batillaria attramentaria</name>
    <dbReference type="NCBI Taxonomy" id="370345"/>
    <lineage>
        <taxon>Eukaryota</taxon>
        <taxon>Metazoa</taxon>
        <taxon>Spiralia</taxon>
        <taxon>Lophotrochozoa</taxon>
        <taxon>Mollusca</taxon>
        <taxon>Gastropoda</taxon>
        <taxon>Caenogastropoda</taxon>
        <taxon>Sorbeoconcha</taxon>
        <taxon>Cerithioidea</taxon>
        <taxon>Batillariidae</taxon>
        <taxon>Batillaria</taxon>
    </lineage>
</organism>